<dbReference type="EMBL" id="CAXDID020000008">
    <property type="protein sequence ID" value="CAL5977688.1"/>
    <property type="molecule type" value="Genomic_DNA"/>
</dbReference>
<feature type="transmembrane region" description="Helical" evidence="1">
    <location>
        <begin position="83"/>
        <end position="104"/>
    </location>
</feature>
<dbReference type="Proteomes" id="UP001642409">
    <property type="component" value="Unassembled WGS sequence"/>
</dbReference>
<comment type="caution">
    <text evidence="2">The sequence shown here is derived from an EMBL/GenBank/DDBJ whole genome shotgun (WGS) entry which is preliminary data.</text>
</comment>
<accession>A0AA86NHD2</accession>
<name>A0AA86NHD2_9EUKA</name>
<evidence type="ECO:0000313" key="2">
    <source>
        <dbReference type="EMBL" id="CAI9919215.1"/>
    </source>
</evidence>
<protein>
    <submittedName>
        <fullName evidence="3">Hypothetical_protein</fullName>
    </submittedName>
</protein>
<reference evidence="3 4" key="2">
    <citation type="submission" date="2024-07" db="EMBL/GenBank/DDBJ databases">
        <authorList>
            <person name="Akdeniz Z."/>
        </authorList>
    </citation>
    <scope>NUCLEOTIDE SEQUENCE [LARGE SCALE GENOMIC DNA]</scope>
</reference>
<dbReference type="EMBL" id="CATOUU010000171">
    <property type="protein sequence ID" value="CAI9919215.1"/>
    <property type="molecule type" value="Genomic_DNA"/>
</dbReference>
<evidence type="ECO:0000313" key="4">
    <source>
        <dbReference type="Proteomes" id="UP001642409"/>
    </source>
</evidence>
<reference evidence="2" key="1">
    <citation type="submission" date="2023-06" db="EMBL/GenBank/DDBJ databases">
        <authorList>
            <person name="Kurt Z."/>
        </authorList>
    </citation>
    <scope>NUCLEOTIDE SEQUENCE</scope>
</reference>
<keyword evidence="1" id="KW-0472">Membrane</keyword>
<dbReference type="AlphaFoldDB" id="A0AA86NHD2"/>
<keyword evidence="1" id="KW-1133">Transmembrane helix</keyword>
<gene>
    <name evidence="3" type="ORF">HINF_LOCUS4424</name>
    <name evidence="2" type="ORF">HINF_LOCUS6860</name>
</gene>
<keyword evidence="1" id="KW-0812">Transmembrane</keyword>
<sequence length="126" mass="14465">MLRSRIPKTQLPVVKSCSIDPTFQINQPPQQLTIDQIQLPSFDQMCPAEINSIQLPPILEENTQPLLTDISTARYFILFAREVASSIYIFTYFILVVYIFTYIYPTHLTFVYTSSVFCTGTVSSRE</sequence>
<proteinExistence type="predicted"/>
<evidence type="ECO:0000256" key="1">
    <source>
        <dbReference type="SAM" id="Phobius"/>
    </source>
</evidence>
<organism evidence="2">
    <name type="scientific">Hexamita inflata</name>
    <dbReference type="NCBI Taxonomy" id="28002"/>
    <lineage>
        <taxon>Eukaryota</taxon>
        <taxon>Metamonada</taxon>
        <taxon>Diplomonadida</taxon>
        <taxon>Hexamitidae</taxon>
        <taxon>Hexamitinae</taxon>
        <taxon>Hexamita</taxon>
    </lineage>
</organism>
<keyword evidence="4" id="KW-1185">Reference proteome</keyword>
<evidence type="ECO:0000313" key="3">
    <source>
        <dbReference type="EMBL" id="CAL5977688.1"/>
    </source>
</evidence>